<sequence length="180" mass="18234">MPWRRRRCWRARAGRATSASAASAIRTRAPRRRRCSWRDSWRPPVSDERLVGIVLVSHSAEVASSVAALAKGLAGGGSAVPVAAAGGTESGGLGTSAELIAAAAAAVDRGAGVAVLTDLGSAVLTVKALLAEGDELPEQTRLVDAPFVEGAVAAVVTAATGADLAAVEAASTDAYTYRKV</sequence>
<dbReference type="InterPro" id="IPR036662">
    <property type="entry name" value="PTS_EIIA_man-typ_sf"/>
</dbReference>
<dbReference type="AlphaFoldDB" id="D9X7S6"/>
<dbReference type="InterPro" id="IPR004701">
    <property type="entry name" value="PTS_EIIA_man-typ"/>
</dbReference>
<gene>
    <name evidence="3" type="ORF">SSQG_00490</name>
</gene>
<reference evidence="4" key="1">
    <citation type="submission" date="2009-02" db="EMBL/GenBank/DDBJ databases">
        <title>Annotation of Streptomyces viridochromogenes strain DSM 40736.</title>
        <authorList>
            <consortium name="The Broad Institute Genome Sequencing Platform"/>
            <consortium name="Broad Institute Microbial Sequencing Center"/>
            <person name="Fischbach M."/>
            <person name="Godfrey P."/>
            <person name="Ward D."/>
            <person name="Young S."/>
            <person name="Zeng Q."/>
            <person name="Koehrsen M."/>
            <person name="Alvarado L."/>
            <person name="Berlin A.M."/>
            <person name="Bochicchio J."/>
            <person name="Borenstein D."/>
            <person name="Chapman S.B."/>
            <person name="Chen Z."/>
            <person name="Engels R."/>
            <person name="Freedman E."/>
            <person name="Gellesch M."/>
            <person name="Goldberg J."/>
            <person name="Griggs A."/>
            <person name="Gujja S."/>
            <person name="Heilman E.R."/>
            <person name="Heiman D.I."/>
            <person name="Hepburn T.A."/>
            <person name="Howarth C."/>
            <person name="Jen D."/>
            <person name="Larson L."/>
            <person name="Lewis B."/>
            <person name="Mehta T."/>
            <person name="Park D."/>
            <person name="Pearson M."/>
            <person name="Richards J."/>
            <person name="Roberts A."/>
            <person name="Saif S."/>
            <person name="Shea T.D."/>
            <person name="Shenoy N."/>
            <person name="Sisk P."/>
            <person name="Stolte C."/>
            <person name="Sykes S.N."/>
            <person name="Thomson T."/>
            <person name="Walk T."/>
            <person name="White J."/>
            <person name="Yandava C."/>
            <person name="Straight P."/>
            <person name="Clardy J."/>
            <person name="Hung D."/>
            <person name="Kolter R."/>
            <person name="Mekalanos J."/>
            <person name="Walker S."/>
            <person name="Walsh C.T."/>
            <person name="Wieland-Brown L.C."/>
            <person name="Haas B."/>
            <person name="Nusbaum C."/>
            <person name="Birren B."/>
        </authorList>
    </citation>
    <scope>NUCLEOTIDE SEQUENCE [LARGE SCALE GENOMIC DNA]</scope>
    <source>
        <strain evidence="4">DSM 40736 / JCM 4977 / BCRC 1201 / Tue 494</strain>
    </source>
</reference>
<dbReference type="STRING" id="591159.SSQG_00490"/>
<dbReference type="HOGENOM" id="CLU_045361_2_0_11"/>
<dbReference type="Gene3D" id="3.40.50.510">
    <property type="entry name" value="Phosphotransferase system, mannose-type IIA component"/>
    <property type="match status" value="1"/>
</dbReference>
<name>D9X7S6_STRVT</name>
<evidence type="ECO:0000256" key="1">
    <source>
        <dbReference type="ARBA" id="ARBA00022679"/>
    </source>
</evidence>
<dbReference type="GO" id="GO:0019563">
    <property type="term" value="P:glycerol catabolic process"/>
    <property type="evidence" value="ECO:0007669"/>
    <property type="project" value="InterPro"/>
</dbReference>
<accession>D9X7S6</accession>
<keyword evidence="1" id="KW-0808">Transferase</keyword>
<feature type="domain" description="PTS EIIA type-4" evidence="2">
    <location>
        <begin position="50"/>
        <end position="180"/>
    </location>
</feature>
<dbReference type="Proteomes" id="UP000004184">
    <property type="component" value="Unassembled WGS sequence"/>
</dbReference>
<dbReference type="EMBL" id="GG657757">
    <property type="protein sequence ID" value="EFL29972.1"/>
    <property type="molecule type" value="Genomic_DNA"/>
</dbReference>
<keyword evidence="4" id="KW-1185">Reference proteome</keyword>
<dbReference type="SUPFAM" id="SSF53062">
    <property type="entry name" value="PTS system fructose IIA component-like"/>
    <property type="match status" value="1"/>
</dbReference>
<keyword evidence="3" id="KW-0418">Kinase</keyword>
<dbReference type="PANTHER" id="PTHR38594:SF1">
    <property type="entry name" value="PEP-DEPENDENT DIHYDROXYACETONE KINASE, PHOSPHORYL DONOR SUBUNIT DHAM"/>
    <property type="match status" value="1"/>
</dbReference>
<dbReference type="eggNOG" id="COG3412">
    <property type="taxonomic scope" value="Bacteria"/>
</dbReference>
<evidence type="ECO:0000313" key="3">
    <source>
        <dbReference type="EMBL" id="EFL29972.1"/>
    </source>
</evidence>
<proteinExistence type="predicted"/>
<dbReference type="GO" id="GO:0047324">
    <property type="term" value="F:phosphoenolpyruvate-glycerone phosphotransferase activity"/>
    <property type="evidence" value="ECO:0007669"/>
    <property type="project" value="InterPro"/>
</dbReference>
<dbReference type="InterPro" id="IPR039643">
    <property type="entry name" value="DhaM"/>
</dbReference>
<organism evidence="3 4">
    <name type="scientific">Streptomyces viridochromogenes (strain DSM 40736 / JCM 4977 / BCRC 1201 / Tue 494)</name>
    <dbReference type="NCBI Taxonomy" id="591159"/>
    <lineage>
        <taxon>Bacteria</taxon>
        <taxon>Bacillati</taxon>
        <taxon>Actinomycetota</taxon>
        <taxon>Actinomycetes</taxon>
        <taxon>Kitasatosporales</taxon>
        <taxon>Streptomycetaceae</taxon>
        <taxon>Streptomyces</taxon>
    </lineage>
</organism>
<dbReference type="Pfam" id="PF03610">
    <property type="entry name" value="EIIA-man"/>
    <property type="match status" value="1"/>
</dbReference>
<dbReference type="GO" id="GO:0009401">
    <property type="term" value="P:phosphoenolpyruvate-dependent sugar phosphotransferase system"/>
    <property type="evidence" value="ECO:0007669"/>
    <property type="project" value="InterPro"/>
</dbReference>
<evidence type="ECO:0000259" key="2">
    <source>
        <dbReference type="PROSITE" id="PS51096"/>
    </source>
</evidence>
<evidence type="ECO:0000313" key="4">
    <source>
        <dbReference type="Proteomes" id="UP000004184"/>
    </source>
</evidence>
<protein>
    <submittedName>
        <fullName evidence="3">Dihydroxyacetone kinase, phosphotransfer subunit</fullName>
    </submittedName>
</protein>
<dbReference type="PANTHER" id="PTHR38594">
    <property type="entry name" value="PEP-DEPENDENT DIHYDROXYACETONE KINASE, PHOSPHORYL DONOR SUBUNIT DHAM"/>
    <property type="match status" value="1"/>
</dbReference>
<dbReference type="GO" id="GO:0016020">
    <property type="term" value="C:membrane"/>
    <property type="evidence" value="ECO:0007669"/>
    <property type="project" value="InterPro"/>
</dbReference>
<dbReference type="PROSITE" id="PS51096">
    <property type="entry name" value="PTS_EIIA_TYPE_4"/>
    <property type="match status" value="1"/>
</dbReference>